<dbReference type="EMBL" id="LXQA010294922">
    <property type="protein sequence ID" value="MCI41674.1"/>
    <property type="molecule type" value="Genomic_DNA"/>
</dbReference>
<keyword evidence="2" id="KW-1185">Reference proteome</keyword>
<sequence length="74" mass="8354">SGGNDDALQKNPFVDVTLDIQSGANQVTPIDGPLVPSDRRVIHEEELSRLQRKRKRLECNGNLKCKRKELEKSL</sequence>
<accession>A0A392S018</accession>
<evidence type="ECO:0000313" key="2">
    <source>
        <dbReference type="Proteomes" id="UP000265520"/>
    </source>
</evidence>
<dbReference type="Proteomes" id="UP000265520">
    <property type="component" value="Unassembled WGS sequence"/>
</dbReference>
<organism evidence="1 2">
    <name type="scientific">Trifolium medium</name>
    <dbReference type="NCBI Taxonomy" id="97028"/>
    <lineage>
        <taxon>Eukaryota</taxon>
        <taxon>Viridiplantae</taxon>
        <taxon>Streptophyta</taxon>
        <taxon>Embryophyta</taxon>
        <taxon>Tracheophyta</taxon>
        <taxon>Spermatophyta</taxon>
        <taxon>Magnoliopsida</taxon>
        <taxon>eudicotyledons</taxon>
        <taxon>Gunneridae</taxon>
        <taxon>Pentapetalae</taxon>
        <taxon>rosids</taxon>
        <taxon>fabids</taxon>
        <taxon>Fabales</taxon>
        <taxon>Fabaceae</taxon>
        <taxon>Papilionoideae</taxon>
        <taxon>50 kb inversion clade</taxon>
        <taxon>NPAAA clade</taxon>
        <taxon>Hologalegina</taxon>
        <taxon>IRL clade</taxon>
        <taxon>Trifolieae</taxon>
        <taxon>Trifolium</taxon>
    </lineage>
</organism>
<keyword evidence="1" id="KW-0371">Homeobox</keyword>
<evidence type="ECO:0000313" key="1">
    <source>
        <dbReference type="EMBL" id="MCI41674.1"/>
    </source>
</evidence>
<keyword evidence="1" id="KW-0238">DNA-binding</keyword>
<dbReference type="AlphaFoldDB" id="A0A392S018"/>
<dbReference type="GO" id="GO:0003677">
    <property type="term" value="F:DNA binding"/>
    <property type="evidence" value="ECO:0007669"/>
    <property type="project" value="UniProtKB-KW"/>
</dbReference>
<name>A0A392S018_9FABA</name>
<comment type="caution">
    <text evidence="1">The sequence shown here is derived from an EMBL/GenBank/DDBJ whole genome shotgun (WGS) entry which is preliminary data.</text>
</comment>
<reference evidence="1 2" key="1">
    <citation type="journal article" date="2018" name="Front. Plant Sci.">
        <title>Red Clover (Trifolium pratense) and Zigzag Clover (T. medium) - A Picture of Genomic Similarities and Differences.</title>
        <authorList>
            <person name="Dluhosova J."/>
            <person name="Istvanek J."/>
            <person name="Nedelnik J."/>
            <person name="Repkova J."/>
        </authorList>
    </citation>
    <scope>NUCLEOTIDE SEQUENCE [LARGE SCALE GENOMIC DNA]</scope>
    <source>
        <strain evidence="2">cv. 10/8</strain>
        <tissue evidence="1">Leaf</tissue>
    </source>
</reference>
<proteinExistence type="predicted"/>
<protein>
    <submittedName>
        <fullName evidence="1">Homeodomain transcriptional regulator</fullName>
    </submittedName>
</protein>
<feature type="non-terminal residue" evidence="1">
    <location>
        <position position="1"/>
    </location>
</feature>